<dbReference type="OrthoDB" id="4557830at2"/>
<keyword evidence="1" id="KW-0472">Membrane</keyword>
<dbReference type="EMBL" id="VIGC01000011">
    <property type="protein sequence ID" value="TQE95772.1"/>
    <property type="molecule type" value="Genomic_DNA"/>
</dbReference>
<feature type="transmembrane region" description="Helical" evidence="1">
    <location>
        <begin position="99"/>
        <end position="118"/>
    </location>
</feature>
<keyword evidence="1" id="KW-1133">Transmembrane helix</keyword>
<dbReference type="FunCoup" id="A0A540VGF9">
    <property type="interactions" value="5"/>
</dbReference>
<dbReference type="InParanoid" id="A0A540VGF9"/>
<name>A0A540VGF9_9CHLR</name>
<reference evidence="2 3" key="1">
    <citation type="submission" date="2019-06" db="EMBL/GenBank/DDBJ databases">
        <title>Genome sequence of Litorilinea aerophila BAA-2444.</title>
        <authorList>
            <person name="Maclea K.S."/>
            <person name="Maurais E.G."/>
            <person name="Iannazzi L.C."/>
        </authorList>
    </citation>
    <scope>NUCLEOTIDE SEQUENCE [LARGE SCALE GENOMIC DNA]</scope>
    <source>
        <strain evidence="2 3">ATCC BAA-2444</strain>
    </source>
</reference>
<keyword evidence="1" id="KW-0812">Transmembrane</keyword>
<dbReference type="Pfam" id="PF10823">
    <property type="entry name" value="DUF2568"/>
    <property type="match status" value="1"/>
</dbReference>
<dbReference type="AlphaFoldDB" id="A0A540VGF9"/>
<sequence>MTTVTLGLGLHFVLELLALTALVYWGFQTGDHLLARLALGVGLPVLAAVIWAVLRVPNDPGPALIPVPGPLRLGIEWVILGAAAWALAATGARGLAAGFLVAVVIDYLLMAPRVLWLWGQR</sequence>
<keyword evidence="3" id="KW-1185">Reference proteome</keyword>
<dbReference type="Proteomes" id="UP000317371">
    <property type="component" value="Unassembled WGS sequence"/>
</dbReference>
<feature type="transmembrane region" description="Helical" evidence="1">
    <location>
        <begin position="6"/>
        <end position="27"/>
    </location>
</feature>
<protein>
    <submittedName>
        <fullName evidence="2">DUF2568 domain-containing protein</fullName>
    </submittedName>
</protein>
<organism evidence="2 3">
    <name type="scientific">Litorilinea aerophila</name>
    <dbReference type="NCBI Taxonomy" id="1204385"/>
    <lineage>
        <taxon>Bacteria</taxon>
        <taxon>Bacillati</taxon>
        <taxon>Chloroflexota</taxon>
        <taxon>Caldilineae</taxon>
        <taxon>Caldilineales</taxon>
        <taxon>Caldilineaceae</taxon>
        <taxon>Litorilinea</taxon>
    </lineage>
</organism>
<feature type="transmembrane region" description="Helical" evidence="1">
    <location>
        <begin position="34"/>
        <end position="54"/>
    </location>
</feature>
<evidence type="ECO:0000313" key="2">
    <source>
        <dbReference type="EMBL" id="TQE95772.1"/>
    </source>
</evidence>
<dbReference type="RefSeq" id="WP_141609995.1">
    <property type="nucleotide sequence ID" value="NZ_VIGC02000011.1"/>
</dbReference>
<feature type="transmembrane region" description="Helical" evidence="1">
    <location>
        <begin position="74"/>
        <end position="92"/>
    </location>
</feature>
<evidence type="ECO:0000256" key="1">
    <source>
        <dbReference type="SAM" id="Phobius"/>
    </source>
</evidence>
<comment type="caution">
    <text evidence="2">The sequence shown here is derived from an EMBL/GenBank/DDBJ whole genome shotgun (WGS) entry which is preliminary data.</text>
</comment>
<proteinExistence type="predicted"/>
<accession>A0A540VGF9</accession>
<gene>
    <name evidence="2" type="ORF">FKZ61_10035</name>
</gene>
<evidence type="ECO:0000313" key="3">
    <source>
        <dbReference type="Proteomes" id="UP000317371"/>
    </source>
</evidence>
<dbReference type="InterPro" id="IPR021214">
    <property type="entry name" value="DUF2568"/>
</dbReference>